<accession>A0ACC1ML77</accession>
<sequence>MRGILSLLLWIASCTALPVNSTADDFASLAFHQRQVPVVENYFVQLNGTKLFYRQAGPRDIQAKTILLLHGFPSSSHQFRNLMPLLAAKGYRVLAPDYPGYGFTVPAPNYVYNFANTADIVDAFTVALGLDKFAIYVHDYGAPTGLRLALKQPDKIVGIVSQNGNAYNEGFGAAFWAPIRKYWSTGAQIDRDNLRGALELNITKWQYINGASKPDKIGPEAYYLDQTLMDRPGNKEIQLDMFYDYRTNLPLYADFQKYFRTSNVPVLAVWGKNDEIFVPAGAEAFKRDVKRLELALINEGHFAIETNEYEFAERMDAFFHKFNVFKRC</sequence>
<evidence type="ECO:0000313" key="2">
    <source>
        <dbReference type="Proteomes" id="UP001143910"/>
    </source>
</evidence>
<dbReference type="Proteomes" id="UP001143910">
    <property type="component" value="Unassembled WGS sequence"/>
</dbReference>
<proteinExistence type="predicted"/>
<protein>
    <submittedName>
        <fullName evidence="1">Uncharacterized protein</fullName>
    </submittedName>
</protein>
<name>A0ACC1ML77_9HYPO</name>
<organism evidence="1 2">
    <name type="scientific">Zarea fungicola</name>
    <dbReference type="NCBI Taxonomy" id="93591"/>
    <lineage>
        <taxon>Eukaryota</taxon>
        <taxon>Fungi</taxon>
        <taxon>Dikarya</taxon>
        <taxon>Ascomycota</taxon>
        <taxon>Pezizomycotina</taxon>
        <taxon>Sordariomycetes</taxon>
        <taxon>Hypocreomycetidae</taxon>
        <taxon>Hypocreales</taxon>
        <taxon>Cordycipitaceae</taxon>
        <taxon>Zarea</taxon>
    </lineage>
</organism>
<evidence type="ECO:0000313" key="1">
    <source>
        <dbReference type="EMBL" id="KAJ2967313.1"/>
    </source>
</evidence>
<dbReference type="EMBL" id="JANJQO010002334">
    <property type="protein sequence ID" value="KAJ2967313.1"/>
    <property type="molecule type" value="Genomic_DNA"/>
</dbReference>
<comment type="caution">
    <text evidence="1">The sequence shown here is derived from an EMBL/GenBank/DDBJ whole genome shotgun (WGS) entry which is preliminary data.</text>
</comment>
<gene>
    <name evidence="1" type="ORF">NQ176_g9722</name>
</gene>
<reference evidence="1" key="1">
    <citation type="submission" date="2022-08" db="EMBL/GenBank/DDBJ databases">
        <title>Genome Sequence of Lecanicillium fungicola.</title>
        <authorList>
            <person name="Buettner E."/>
        </authorList>
    </citation>
    <scope>NUCLEOTIDE SEQUENCE</scope>
    <source>
        <strain evidence="1">Babe33</strain>
    </source>
</reference>
<keyword evidence="2" id="KW-1185">Reference proteome</keyword>